<protein>
    <submittedName>
        <fullName evidence="2">Uncharacterized protein</fullName>
    </submittedName>
</protein>
<accession>A0A1I0NCN5</accession>
<evidence type="ECO:0000313" key="3">
    <source>
        <dbReference type="Proteomes" id="UP000199701"/>
    </source>
</evidence>
<organism evidence="2 3">
    <name type="scientific">[Clostridium] fimetarium</name>
    <dbReference type="NCBI Taxonomy" id="99656"/>
    <lineage>
        <taxon>Bacteria</taxon>
        <taxon>Bacillati</taxon>
        <taxon>Bacillota</taxon>
        <taxon>Clostridia</taxon>
        <taxon>Lachnospirales</taxon>
        <taxon>Lachnospiraceae</taxon>
    </lineage>
</organism>
<name>A0A1I0NCN5_9FIRM</name>
<dbReference type="STRING" id="99656.SAMN05421659_10310"/>
<dbReference type="OrthoDB" id="9801455at2"/>
<keyword evidence="1" id="KW-0812">Transmembrane</keyword>
<keyword evidence="3" id="KW-1185">Reference proteome</keyword>
<evidence type="ECO:0000313" key="2">
    <source>
        <dbReference type="EMBL" id="SEV99137.1"/>
    </source>
</evidence>
<reference evidence="2 3" key="1">
    <citation type="submission" date="2016-10" db="EMBL/GenBank/DDBJ databases">
        <authorList>
            <person name="de Groot N.N."/>
        </authorList>
    </citation>
    <scope>NUCLEOTIDE SEQUENCE [LARGE SCALE GENOMIC DNA]</scope>
    <source>
        <strain evidence="2 3">DSM 9179</strain>
    </source>
</reference>
<keyword evidence="1" id="KW-0472">Membrane</keyword>
<gene>
    <name evidence="2" type="ORF">SAMN05421659_10310</name>
</gene>
<dbReference type="AlphaFoldDB" id="A0A1I0NCN5"/>
<keyword evidence="1" id="KW-1133">Transmembrane helix</keyword>
<evidence type="ECO:0000256" key="1">
    <source>
        <dbReference type="SAM" id="Phobius"/>
    </source>
</evidence>
<sequence length="151" mass="17355">MEEEDLDERGEYAASLACNLMSITGAIPYKKWREIDSSHPYFTKKRKDKDDNPNLYIANMSNGAAASFKYFQIENVMEIHVKVRGYGIGEIQVSTADGSGLVARVIILPSREWKVFKEDLKIEKEVKVLYFTYIGIGVIDFYSFTLIQIFY</sequence>
<dbReference type="RefSeq" id="WP_139197214.1">
    <property type="nucleotide sequence ID" value="NZ_FOJI01000003.1"/>
</dbReference>
<dbReference type="EMBL" id="FOJI01000003">
    <property type="protein sequence ID" value="SEV99137.1"/>
    <property type="molecule type" value="Genomic_DNA"/>
</dbReference>
<proteinExistence type="predicted"/>
<dbReference type="Proteomes" id="UP000199701">
    <property type="component" value="Unassembled WGS sequence"/>
</dbReference>
<feature type="transmembrane region" description="Helical" evidence="1">
    <location>
        <begin position="128"/>
        <end position="150"/>
    </location>
</feature>